<keyword evidence="1" id="KW-0540">Nuclease</keyword>
<dbReference type="AlphaFoldDB" id="A0A0P8CAP3"/>
<feature type="domain" description="Ribonuclease PIN" evidence="4">
    <location>
        <begin position="4"/>
        <end position="83"/>
    </location>
</feature>
<evidence type="ECO:0000256" key="2">
    <source>
        <dbReference type="ARBA" id="ARBA00022723"/>
    </source>
</evidence>
<dbReference type="GO" id="GO:0046872">
    <property type="term" value="F:metal ion binding"/>
    <property type="evidence" value="ECO:0007669"/>
    <property type="project" value="UniProtKB-KW"/>
</dbReference>
<keyword evidence="2" id="KW-0479">Metal-binding</keyword>
<dbReference type="GO" id="GO:0004521">
    <property type="term" value="F:RNA endonuclease activity"/>
    <property type="evidence" value="ECO:0007669"/>
    <property type="project" value="TreeGrafter"/>
</dbReference>
<dbReference type="EC" id="3.1.-.-" evidence="5"/>
<name>A0A0P8CAP3_9EURY</name>
<accession>A0A0P8CAP3</accession>
<dbReference type="GO" id="GO:0016787">
    <property type="term" value="F:hydrolase activity"/>
    <property type="evidence" value="ECO:0007669"/>
    <property type="project" value="UniProtKB-KW"/>
</dbReference>
<dbReference type="PANTHER" id="PTHR12814">
    <property type="entry name" value="RNA-BINDING PROTEIN NOB1"/>
    <property type="match status" value="1"/>
</dbReference>
<dbReference type="Pfam" id="PF17146">
    <property type="entry name" value="PIN_6"/>
    <property type="match status" value="1"/>
</dbReference>
<comment type="caution">
    <text evidence="5">The sequence shown here is derived from an EMBL/GenBank/DDBJ whole genome shotgun (WGS) entry which is preliminary data.</text>
</comment>
<dbReference type="EMBL" id="LKCM01000123">
    <property type="protein sequence ID" value="KPQ43862.1"/>
    <property type="molecule type" value="Genomic_DNA"/>
</dbReference>
<evidence type="ECO:0000256" key="3">
    <source>
        <dbReference type="ARBA" id="ARBA00022801"/>
    </source>
</evidence>
<evidence type="ECO:0000256" key="1">
    <source>
        <dbReference type="ARBA" id="ARBA00022722"/>
    </source>
</evidence>
<evidence type="ECO:0000313" key="6">
    <source>
        <dbReference type="Proteomes" id="UP000050360"/>
    </source>
</evidence>
<dbReference type="PANTHER" id="PTHR12814:SF2">
    <property type="entry name" value="RNA-BINDING PROTEIN NOB1"/>
    <property type="match status" value="1"/>
</dbReference>
<dbReference type="Gene3D" id="3.40.50.1010">
    <property type="entry name" value="5'-nuclease"/>
    <property type="match status" value="1"/>
</dbReference>
<dbReference type="GO" id="GO:0030490">
    <property type="term" value="P:maturation of SSU-rRNA"/>
    <property type="evidence" value="ECO:0007669"/>
    <property type="project" value="TreeGrafter"/>
</dbReference>
<dbReference type="GO" id="GO:0030688">
    <property type="term" value="C:preribosome, small subunit precursor"/>
    <property type="evidence" value="ECO:0007669"/>
    <property type="project" value="TreeGrafter"/>
</dbReference>
<evidence type="ECO:0000313" key="5">
    <source>
        <dbReference type="EMBL" id="KPQ43862.1"/>
    </source>
</evidence>
<sequence>MIHIADSSLFIIGKRIEGNIITVPSVVDEIRDEMSRTILELMNVRIEPPLQIFIREVTTKARATRDSEELSKTDIDLLAKALEYTRNEDTILITDDYAVQNTAIQLGIKVMPAGQKKIKDVLLWEKFCIGCKRRFPQGDDCPVCGTPLKKMRMK</sequence>
<evidence type="ECO:0000259" key="4">
    <source>
        <dbReference type="Pfam" id="PF17146"/>
    </source>
</evidence>
<dbReference type="InterPro" id="IPR039907">
    <property type="entry name" value="NOB1"/>
</dbReference>
<proteinExistence type="predicted"/>
<reference evidence="5 6" key="1">
    <citation type="submission" date="2015-09" db="EMBL/GenBank/DDBJ databases">
        <title>A metagenomics-based metabolic model of nitrate-dependent anaerobic oxidation of methane by Methanoperedens-like archaea.</title>
        <authorList>
            <person name="Arshad A."/>
            <person name="Speth D.R."/>
            <person name="De Graaf R.M."/>
            <person name="Op Den Camp H.J."/>
            <person name="Jetten M.S."/>
            <person name="Welte C.U."/>
        </authorList>
    </citation>
    <scope>NUCLEOTIDE SEQUENCE [LARGE SCALE GENOMIC DNA]</scope>
</reference>
<dbReference type="Gene3D" id="2.20.28.10">
    <property type="match status" value="1"/>
</dbReference>
<dbReference type="InterPro" id="IPR033411">
    <property type="entry name" value="Ribonuclease_PIN"/>
</dbReference>
<keyword evidence="3 5" id="KW-0378">Hydrolase</keyword>
<dbReference type="CDD" id="cd09876">
    <property type="entry name" value="PIN_Nob1-like"/>
    <property type="match status" value="1"/>
</dbReference>
<dbReference type="Proteomes" id="UP000050360">
    <property type="component" value="Unassembled WGS sequence"/>
</dbReference>
<gene>
    <name evidence="5" type="primary">nob1</name>
    <name evidence="5" type="ORF">MPEBLZ_01579</name>
</gene>
<protein>
    <submittedName>
        <fullName evidence="5">Endoribonuclease Nob1</fullName>
        <ecNumber evidence="5">3.1.-.-</ecNumber>
    </submittedName>
</protein>
<organism evidence="5 6">
    <name type="scientific">Candidatus Methanoperedens nitratireducens</name>
    <dbReference type="NCBI Taxonomy" id="1392998"/>
    <lineage>
        <taxon>Archaea</taxon>
        <taxon>Methanobacteriati</taxon>
        <taxon>Methanobacteriota</taxon>
        <taxon>Stenosarchaea group</taxon>
        <taxon>Methanomicrobia</taxon>
        <taxon>Methanosarcinales</taxon>
        <taxon>ANME-2 cluster</taxon>
        <taxon>Candidatus Methanoperedentaceae</taxon>
        <taxon>Candidatus Methanoperedens</taxon>
    </lineage>
</organism>